<evidence type="ECO:0000313" key="8">
    <source>
        <dbReference type="EMBL" id="MDI3385801.1"/>
    </source>
</evidence>
<evidence type="ECO:0000256" key="4">
    <source>
        <dbReference type="ARBA" id="ARBA00022989"/>
    </source>
</evidence>
<dbReference type="PROSITE" id="PS50850">
    <property type="entry name" value="MFS"/>
    <property type="match status" value="1"/>
</dbReference>
<evidence type="ECO:0000256" key="1">
    <source>
        <dbReference type="ARBA" id="ARBA00004651"/>
    </source>
</evidence>
<dbReference type="RefSeq" id="WP_282511240.1">
    <property type="nucleotide sequence ID" value="NZ_JASCIR010000003.1"/>
</dbReference>
<dbReference type="PANTHER" id="PTHR43124:SF10">
    <property type="entry name" value="PURINE EFFLUX PUMP PBUE"/>
    <property type="match status" value="1"/>
</dbReference>
<evidence type="ECO:0000259" key="7">
    <source>
        <dbReference type="PROSITE" id="PS50850"/>
    </source>
</evidence>
<keyword evidence="3 6" id="KW-0812">Transmembrane</keyword>
<protein>
    <submittedName>
        <fullName evidence="8">MFS transporter</fullName>
    </submittedName>
</protein>
<keyword evidence="2" id="KW-1003">Cell membrane</keyword>
<comment type="subcellular location">
    <subcellularLocation>
        <location evidence="1">Cell membrane</location>
        <topology evidence="1">Multi-pass membrane protein</topology>
    </subcellularLocation>
</comment>
<organism evidence="8 9">
    <name type="scientific">Streptomyces solicavernae</name>
    <dbReference type="NCBI Taxonomy" id="3043614"/>
    <lineage>
        <taxon>Bacteria</taxon>
        <taxon>Bacillati</taxon>
        <taxon>Actinomycetota</taxon>
        <taxon>Actinomycetes</taxon>
        <taxon>Kitasatosporales</taxon>
        <taxon>Streptomycetaceae</taxon>
        <taxon>Streptomyces</taxon>
    </lineage>
</organism>
<feature type="transmembrane region" description="Helical" evidence="6">
    <location>
        <begin position="129"/>
        <end position="150"/>
    </location>
</feature>
<dbReference type="InterPro" id="IPR020846">
    <property type="entry name" value="MFS_dom"/>
</dbReference>
<accession>A0ABT6RMZ7</accession>
<dbReference type="SUPFAM" id="SSF103473">
    <property type="entry name" value="MFS general substrate transporter"/>
    <property type="match status" value="1"/>
</dbReference>
<feature type="transmembrane region" description="Helical" evidence="6">
    <location>
        <begin position="319"/>
        <end position="342"/>
    </location>
</feature>
<feature type="transmembrane region" description="Helical" evidence="6">
    <location>
        <begin position="264"/>
        <end position="282"/>
    </location>
</feature>
<evidence type="ECO:0000256" key="2">
    <source>
        <dbReference type="ARBA" id="ARBA00022475"/>
    </source>
</evidence>
<feature type="domain" description="Major facilitator superfamily (MFS) profile" evidence="7">
    <location>
        <begin position="4"/>
        <end position="381"/>
    </location>
</feature>
<reference evidence="8 9" key="1">
    <citation type="submission" date="2023-05" db="EMBL/GenBank/DDBJ databases">
        <title>Draft genome sequence of Streptomyces sp. B-S-A8 isolated from a cave soil in Thailand.</title>
        <authorList>
            <person name="Chamroensaksri N."/>
            <person name="Muangham S."/>
        </authorList>
    </citation>
    <scope>NUCLEOTIDE SEQUENCE [LARGE SCALE GENOMIC DNA]</scope>
    <source>
        <strain evidence="8 9">B-S-A8</strain>
    </source>
</reference>
<feature type="transmembrane region" description="Helical" evidence="6">
    <location>
        <begin position="33"/>
        <end position="58"/>
    </location>
</feature>
<comment type="caution">
    <text evidence="8">The sequence shown here is derived from an EMBL/GenBank/DDBJ whole genome shotgun (WGS) entry which is preliminary data.</text>
</comment>
<feature type="transmembrane region" description="Helical" evidence="6">
    <location>
        <begin position="288"/>
        <end position="307"/>
    </location>
</feature>
<keyword evidence="5 6" id="KW-0472">Membrane</keyword>
<sequence>MIRRVWPLVAAAIALGIDAYVVAGVLPSIADSLATTVAVIGLGVTAFTAAYAVAGPLLSGRLAQGSTARALLIALGVFNLGNLITVLAPGVGTFLASRVVAGAGAGMLTAIATATAASMVTDRERGRAMATVTFGLSTGTVAGVPLGMLIGESWGWRWTMALVVAVGVLSMTALAARAHTLPPLPMTDGAPAFAVLRSGKTSAGIVAAFLLGVASLGLYTYLLPMADSRGLQDWGFALVWAWGIGGVAGAALIGKPLDRYGPRVLLLVLPAVLSASFATVWLSSAPALWLTAAATWGAAGWASVPTLQQALTQDRPAQAMPVIAFQMAAMYLGSAAGAALGSSLLSEGVNSVDLAGLALLPAGLATILTCWIGAKAQPARTRETVRVQAREPAGCASR</sequence>
<evidence type="ECO:0000256" key="3">
    <source>
        <dbReference type="ARBA" id="ARBA00022692"/>
    </source>
</evidence>
<feature type="transmembrane region" description="Helical" evidence="6">
    <location>
        <begin position="234"/>
        <end position="252"/>
    </location>
</feature>
<dbReference type="Gene3D" id="1.20.1250.20">
    <property type="entry name" value="MFS general substrate transporter like domains"/>
    <property type="match status" value="2"/>
</dbReference>
<feature type="transmembrane region" description="Helical" evidence="6">
    <location>
        <begin position="354"/>
        <end position="374"/>
    </location>
</feature>
<feature type="transmembrane region" description="Helical" evidence="6">
    <location>
        <begin position="95"/>
        <end position="117"/>
    </location>
</feature>
<keyword evidence="9" id="KW-1185">Reference proteome</keyword>
<dbReference type="Pfam" id="PF07690">
    <property type="entry name" value="MFS_1"/>
    <property type="match status" value="1"/>
</dbReference>
<keyword evidence="4 6" id="KW-1133">Transmembrane helix</keyword>
<feature type="transmembrane region" description="Helical" evidence="6">
    <location>
        <begin position="156"/>
        <end position="176"/>
    </location>
</feature>
<dbReference type="InterPro" id="IPR036259">
    <property type="entry name" value="MFS_trans_sf"/>
</dbReference>
<feature type="transmembrane region" description="Helical" evidence="6">
    <location>
        <begin position="203"/>
        <end position="222"/>
    </location>
</feature>
<dbReference type="Proteomes" id="UP001224661">
    <property type="component" value="Unassembled WGS sequence"/>
</dbReference>
<evidence type="ECO:0000256" key="6">
    <source>
        <dbReference type="SAM" id="Phobius"/>
    </source>
</evidence>
<proteinExistence type="predicted"/>
<gene>
    <name evidence="8" type="ORF">QIS99_06160</name>
</gene>
<dbReference type="InterPro" id="IPR011701">
    <property type="entry name" value="MFS"/>
</dbReference>
<feature type="transmembrane region" description="Helical" evidence="6">
    <location>
        <begin position="70"/>
        <end position="89"/>
    </location>
</feature>
<evidence type="ECO:0000313" key="9">
    <source>
        <dbReference type="Proteomes" id="UP001224661"/>
    </source>
</evidence>
<dbReference type="InterPro" id="IPR050189">
    <property type="entry name" value="MFS_Efflux_Transporters"/>
</dbReference>
<dbReference type="EMBL" id="JASCIR010000003">
    <property type="protein sequence ID" value="MDI3385801.1"/>
    <property type="molecule type" value="Genomic_DNA"/>
</dbReference>
<name>A0ABT6RMZ7_9ACTN</name>
<evidence type="ECO:0000256" key="5">
    <source>
        <dbReference type="ARBA" id="ARBA00023136"/>
    </source>
</evidence>
<dbReference type="PANTHER" id="PTHR43124">
    <property type="entry name" value="PURINE EFFLUX PUMP PBUE"/>
    <property type="match status" value="1"/>
</dbReference>